<protein>
    <submittedName>
        <fullName evidence="1">Uncharacterized protein</fullName>
    </submittedName>
</protein>
<proteinExistence type="predicted"/>
<dbReference type="AlphaFoldDB" id="A0A6A4YXC2"/>
<sequence>MTYTRRCCGCCRVITPAAGKVKRHVTYDFADSWSDNAATPERLDIGRDGGPCHHHDHDYCPLDHFHRPHITTSRNVTACPLRDLRHPVRHVDPHHCSCHFWSRHHDHQGAYCTPTQTPSLKVWYTR</sequence>
<evidence type="ECO:0000313" key="1">
    <source>
        <dbReference type="EMBL" id="KAF0704060.1"/>
    </source>
</evidence>
<gene>
    <name evidence="1" type="ORF">AaE_015125</name>
</gene>
<name>A0A6A4YXC2_APHAT</name>
<comment type="caution">
    <text evidence="1">The sequence shown here is derived from an EMBL/GenBank/DDBJ whole genome shotgun (WGS) entry which is preliminary data.</text>
</comment>
<dbReference type="VEuPathDB" id="FungiDB:H257_17822"/>
<dbReference type="Proteomes" id="UP000469452">
    <property type="component" value="Unassembled WGS sequence"/>
</dbReference>
<evidence type="ECO:0000313" key="2">
    <source>
        <dbReference type="Proteomes" id="UP000469452"/>
    </source>
</evidence>
<dbReference type="EMBL" id="VJMI01020530">
    <property type="protein sequence ID" value="KAF0704060.1"/>
    <property type="molecule type" value="Genomic_DNA"/>
</dbReference>
<organism evidence="1 2">
    <name type="scientific">Aphanomyces astaci</name>
    <name type="common">Crayfish plague agent</name>
    <dbReference type="NCBI Taxonomy" id="112090"/>
    <lineage>
        <taxon>Eukaryota</taxon>
        <taxon>Sar</taxon>
        <taxon>Stramenopiles</taxon>
        <taxon>Oomycota</taxon>
        <taxon>Saprolegniomycetes</taxon>
        <taxon>Saprolegniales</taxon>
        <taxon>Verrucalvaceae</taxon>
        <taxon>Aphanomyces</taxon>
    </lineage>
</organism>
<accession>A0A6A4YXC2</accession>
<reference evidence="1 2" key="1">
    <citation type="submission" date="2019-06" db="EMBL/GenBank/DDBJ databases">
        <title>Genomics analysis of Aphanomyces spp. identifies a new class of oomycete effector associated with host adaptation.</title>
        <authorList>
            <person name="Gaulin E."/>
        </authorList>
    </citation>
    <scope>NUCLEOTIDE SEQUENCE [LARGE SCALE GENOMIC DNA]</scope>
    <source>
        <strain evidence="1 2">E</strain>
    </source>
</reference>